<gene>
    <name evidence="3" type="ORF">BJX67DRAFT_380913</name>
</gene>
<proteinExistence type="predicted"/>
<dbReference type="InterPro" id="IPR027417">
    <property type="entry name" value="P-loop_NTPase"/>
</dbReference>
<dbReference type="CDD" id="cd00882">
    <property type="entry name" value="Ras_like_GTPase"/>
    <property type="match status" value="1"/>
</dbReference>
<keyword evidence="4" id="KW-1185">Reference proteome</keyword>
<dbReference type="GeneID" id="98147979"/>
<dbReference type="SUPFAM" id="SSF52540">
    <property type="entry name" value="P-loop containing nucleoside triphosphate hydrolases"/>
    <property type="match status" value="1"/>
</dbReference>
<comment type="caution">
    <text evidence="3">The sequence shown here is derived from an EMBL/GenBank/DDBJ whole genome shotgun (WGS) entry which is preliminary data.</text>
</comment>
<sequence length="606" mass="68517">MGRTKIRSQPQASDVYVAVMGVTGSGKSTFISHLTDEEVTVGNGLYACTQEVAVYRCKQSGPVNIWLVDTPGFDDTHRSDTDVLREIAAWLTHSFSSQDVILNGMIYLHRIIDIRMQGSALKNLFMFKKLCGRDALKNVILATTMWEQVSPEDGERRERELARTSEFWGEMILRGAQIKRHWNNGESAWELVNIFASKDSTRQKAVLNIQDEMVVQKKPLDKTDAGLELENSLIQEREKWSRELEETREMMREALAAKDKESLELLRETEAKMNKRIEKAQRASEELKVDMQKMHRDHISKFEKELEILTLGTEKRIQGVENALMKGRTGPEGQPPTAAPRELPVISGIGDNLQERDSKTASSQDKTYWFGTSPMLGRFSLSLSGDIYYFQGPRRIYTNLGSDFVSMRGERNHAGLGTNGSWYKHYHVGGVPRTKSSFNLGNVYPGLDKQLQNLNEPRHGCPDIVALGEKGTYFFSTDRGLRQWLPDETWATCVLPQDIKHLWPGKNNSFVLVKTDGKLIYNLKGLYQGLGPQIQIILSEGRSIMALALNLENSRSWAIVWEGGAACCPAGAFHHDRFEQFLKDNFQVIENTIGSSTTGSHLRREP</sequence>
<reference evidence="3 4" key="1">
    <citation type="submission" date="2024-07" db="EMBL/GenBank/DDBJ databases">
        <title>Section-level genome sequencing and comparative genomics of Aspergillus sections Usti and Cavernicolus.</title>
        <authorList>
            <consortium name="Lawrence Berkeley National Laboratory"/>
            <person name="Nybo J.L."/>
            <person name="Vesth T.C."/>
            <person name="Theobald S."/>
            <person name="Frisvad J.C."/>
            <person name="Larsen T.O."/>
            <person name="Kjaerboelling I."/>
            <person name="Rothschild-Mancinelli K."/>
            <person name="Lyhne E.K."/>
            <person name="Kogle M.E."/>
            <person name="Barry K."/>
            <person name="Clum A."/>
            <person name="Na H."/>
            <person name="Ledsgaard L."/>
            <person name="Lin J."/>
            <person name="Lipzen A."/>
            <person name="Kuo A."/>
            <person name="Riley R."/>
            <person name="Mondo S."/>
            <person name="Labutti K."/>
            <person name="Haridas S."/>
            <person name="Pangalinan J."/>
            <person name="Salamov A.A."/>
            <person name="Simmons B.A."/>
            <person name="Magnuson J.K."/>
            <person name="Chen J."/>
            <person name="Drula E."/>
            <person name="Henrissat B."/>
            <person name="Wiebenga A."/>
            <person name="Lubbers R.J."/>
            <person name="Gomes A.C."/>
            <person name="Macurrencykelacurrency M.R."/>
            <person name="Stajich J."/>
            <person name="Grigoriev I.V."/>
            <person name="Mortensen U.H."/>
            <person name="De Vries R.P."/>
            <person name="Baker S.E."/>
            <person name="Andersen M.R."/>
        </authorList>
    </citation>
    <scope>NUCLEOTIDE SEQUENCE [LARGE SCALE GENOMIC DNA]</scope>
    <source>
        <strain evidence="3 4">CBS 449.75</strain>
    </source>
</reference>
<feature type="coiled-coil region" evidence="1">
    <location>
        <begin position="230"/>
        <end position="297"/>
    </location>
</feature>
<dbReference type="Proteomes" id="UP001610432">
    <property type="component" value="Unassembled WGS sequence"/>
</dbReference>
<feature type="domain" description="G" evidence="2">
    <location>
        <begin position="17"/>
        <end position="89"/>
    </location>
</feature>
<organism evidence="3 4">
    <name type="scientific">Aspergillus lucknowensis</name>
    <dbReference type="NCBI Taxonomy" id="176173"/>
    <lineage>
        <taxon>Eukaryota</taxon>
        <taxon>Fungi</taxon>
        <taxon>Dikarya</taxon>
        <taxon>Ascomycota</taxon>
        <taxon>Pezizomycotina</taxon>
        <taxon>Eurotiomycetes</taxon>
        <taxon>Eurotiomycetidae</taxon>
        <taxon>Eurotiales</taxon>
        <taxon>Aspergillaceae</taxon>
        <taxon>Aspergillus</taxon>
        <taxon>Aspergillus subgen. Nidulantes</taxon>
    </lineage>
</organism>
<name>A0ABR4LSP2_9EURO</name>
<evidence type="ECO:0000313" key="4">
    <source>
        <dbReference type="Proteomes" id="UP001610432"/>
    </source>
</evidence>
<dbReference type="Pfam" id="PF01926">
    <property type="entry name" value="MMR_HSR1"/>
    <property type="match status" value="1"/>
</dbReference>
<dbReference type="RefSeq" id="XP_070886541.1">
    <property type="nucleotide sequence ID" value="XM_071032907.1"/>
</dbReference>
<dbReference type="Gene3D" id="3.40.50.300">
    <property type="entry name" value="P-loop containing nucleotide triphosphate hydrolases"/>
    <property type="match status" value="1"/>
</dbReference>
<keyword evidence="1" id="KW-0175">Coiled coil</keyword>
<dbReference type="InterPro" id="IPR006073">
    <property type="entry name" value="GTP-bd"/>
</dbReference>
<dbReference type="EMBL" id="JBFXLQ010000018">
    <property type="protein sequence ID" value="KAL2867562.1"/>
    <property type="molecule type" value="Genomic_DNA"/>
</dbReference>
<evidence type="ECO:0000259" key="2">
    <source>
        <dbReference type="Pfam" id="PF01926"/>
    </source>
</evidence>
<evidence type="ECO:0000256" key="1">
    <source>
        <dbReference type="SAM" id="Coils"/>
    </source>
</evidence>
<evidence type="ECO:0000313" key="3">
    <source>
        <dbReference type="EMBL" id="KAL2867562.1"/>
    </source>
</evidence>
<protein>
    <recommendedName>
        <fullName evidence="2">G domain-containing protein</fullName>
    </recommendedName>
</protein>
<accession>A0ABR4LSP2</accession>